<dbReference type="RefSeq" id="WP_420903743.1">
    <property type="nucleotide sequence ID" value="NZ_BAAFGK010000001.1"/>
</dbReference>
<reference evidence="1 2" key="1">
    <citation type="submission" date="2024-09" db="EMBL/GenBank/DDBJ databases">
        <title>Draft genome sequence of Candidatus Magnetaquicoccaceae bacterium FCR-1.</title>
        <authorList>
            <person name="Shimoshige H."/>
            <person name="Shimamura S."/>
            <person name="Taoka A."/>
            <person name="Kobayashi H."/>
            <person name="Maekawa T."/>
        </authorList>
    </citation>
    <scope>NUCLEOTIDE SEQUENCE [LARGE SCALE GENOMIC DNA]</scope>
    <source>
        <strain evidence="1 2">FCR-1</strain>
    </source>
</reference>
<accession>A0ABQ0C570</accession>
<comment type="caution">
    <text evidence="1">The sequence shown here is derived from an EMBL/GenBank/DDBJ whole genome shotgun (WGS) entry which is preliminary data.</text>
</comment>
<name>A0ABQ0C570_9PROT</name>
<sequence>MDQTWISRIFTIISTLLGSGITWGKEWHLQKRSQDRDAHYLAVRVICVLDQFASDCCAVACDDGIWDPQENPDPQGRLFEKVKEPESILLPDDVNWKSIDNTILHKTLSLPFKLKRVKKLVNEQTEYAIYDDGYLLFQTRQYEYACLGLDVIETTEKLKSIYKIPYSDDFDLSALKKSLIEIKSSCEQKKNLANRIILESESNETI</sequence>
<gene>
    <name evidence="1" type="ORF">SIID45300_00331</name>
</gene>
<evidence type="ECO:0000313" key="1">
    <source>
        <dbReference type="EMBL" id="GAB0056032.1"/>
    </source>
</evidence>
<evidence type="ECO:0000313" key="2">
    <source>
        <dbReference type="Proteomes" id="UP001628193"/>
    </source>
</evidence>
<dbReference type="Proteomes" id="UP001628193">
    <property type="component" value="Unassembled WGS sequence"/>
</dbReference>
<dbReference type="EMBL" id="BAAFGK010000001">
    <property type="protein sequence ID" value="GAB0056032.1"/>
    <property type="molecule type" value="Genomic_DNA"/>
</dbReference>
<organism evidence="1 2">
    <name type="scientific">Candidatus Magnetaquiglobus chichijimensis</name>
    <dbReference type="NCBI Taxonomy" id="3141448"/>
    <lineage>
        <taxon>Bacteria</taxon>
        <taxon>Pseudomonadati</taxon>
        <taxon>Pseudomonadota</taxon>
        <taxon>Magnetococcia</taxon>
        <taxon>Magnetococcales</taxon>
        <taxon>Candidatus Magnetaquicoccaceae</taxon>
        <taxon>Candidatus Magnetaquiglobus</taxon>
    </lineage>
</organism>
<keyword evidence="2" id="KW-1185">Reference proteome</keyword>
<proteinExistence type="predicted"/>
<protein>
    <submittedName>
        <fullName evidence="1">Uncharacterized protein</fullName>
    </submittedName>
</protein>